<dbReference type="Gene3D" id="3.40.50.150">
    <property type="entry name" value="Vaccinia Virus protein VP39"/>
    <property type="match status" value="1"/>
</dbReference>
<evidence type="ECO:0000256" key="6">
    <source>
        <dbReference type="ARBA" id="ARBA00023128"/>
    </source>
</evidence>
<keyword evidence="3" id="KW-0809">Transit peptide</keyword>
<comment type="function">
    <text evidence="7">Mitochondrial ribosome (mitoribosome) assembly factor. Binds at the interface of the head and body domains of the mitochondrial small ribosomal subunit (mt-SSU), occluding the mRNA channel and preventing compaction of the head domain towards the body. Probable inactive methyltransferase: retains the characteristic folding and ability to bind S-adenosyl-L-methionine, but it probably lost its methyltransferase activity.</text>
</comment>
<keyword evidence="4" id="KW-0408">Iron</keyword>
<comment type="caution">
    <text evidence="8">The sequence shown here is derived from an EMBL/GenBank/DDBJ whole genome shotgun (WGS) entry which is preliminary data.</text>
</comment>
<dbReference type="SUPFAM" id="SSF53335">
    <property type="entry name" value="S-adenosyl-L-methionine-dependent methyltransferases"/>
    <property type="match status" value="1"/>
</dbReference>
<evidence type="ECO:0000256" key="5">
    <source>
        <dbReference type="ARBA" id="ARBA00023014"/>
    </source>
</evidence>
<protein>
    <recommendedName>
        <fullName evidence="10">Methyltransferase-like protein 17, mitochondrial</fullName>
    </recommendedName>
</protein>
<keyword evidence="6" id="KW-0496">Mitochondrion</keyword>
<evidence type="ECO:0000256" key="7">
    <source>
        <dbReference type="ARBA" id="ARBA00045681"/>
    </source>
</evidence>
<organism evidence="8 9">
    <name type="scientific">Pyrocoelia pectoralis</name>
    <dbReference type="NCBI Taxonomy" id="417401"/>
    <lineage>
        <taxon>Eukaryota</taxon>
        <taxon>Metazoa</taxon>
        <taxon>Ecdysozoa</taxon>
        <taxon>Arthropoda</taxon>
        <taxon>Hexapoda</taxon>
        <taxon>Insecta</taxon>
        <taxon>Pterygota</taxon>
        <taxon>Neoptera</taxon>
        <taxon>Endopterygota</taxon>
        <taxon>Coleoptera</taxon>
        <taxon>Polyphaga</taxon>
        <taxon>Elateriformia</taxon>
        <taxon>Elateroidea</taxon>
        <taxon>Lampyridae</taxon>
        <taxon>Lampyrinae</taxon>
        <taxon>Pyrocoelia</taxon>
    </lineage>
</organism>
<name>A0AAN7ZP08_9COLE</name>
<evidence type="ECO:0000256" key="4">
    <source>
        <dbReference type="ARBA" id="ARBA00023004"/>
    </source>
</evidence>
<evidence type="ECO:0000256" key="3">
    <source>
        <dbReference type="ARBA" id="ARBA00022946"/>
    </source>
</evidence>
<keyword evidence="5" id="KW-0411">Iron-sulfur</keyword>
<dbReference type="InterPro" id="IPR029063">
    <property type="entry name" value="SAM-dependent_MTases_sf"/>
</dbReference>
<dbReference type="Pfam" id="PF09243">
    <property type="entry name" value="Rsm22"/>
    <property type="match status" value="1"/>
</dbReference>
<keyword evidence="2" id="KW-0479">Metal-binding</keyword>
<dbReference type="GO" id="GO:0008168">
    <property type="term" value="F:methyltransferase activity"/>
    <property type="evidence" value="ECO:0007669"/>
    <property type="project" value="InterPro"/>
</dbReference>
<sequence>MTGLRSYMIEKWCFSIFEQKFSMLFELRLCNDALRNTQGTYPFMLNAYEHNLKMFNYRSNSICVKVIRQFATIKPIVQLDPNVSNEIDHVSYKPRNHPGRVTLKRVTIPKHLITSIYNIIEDYPIKSVIEESKYLERYLQTRQHPLEMSQIQDIEKQIREDIVSNTDCGHLTERHLQSINDSVKSKLLQKIHNRSTVEYNVHNSLLYLLARFAPEYAVLLQIFTEISTRDPDFKPRSLFDFGSGTGTVSWAAKHVWDKQLYEFFNVDSSSVMNDLAQLLIQGGGPTNQCNFKGIFFRQFLPANHIAYDLVVSAYTLMDLPTRKSRLQTLLNLWNKSINYLVLVERGTTSGFELINEARDFILNLKNGHEGHVFSPCPHDEVCPKFINNIRCNFEVPYYSLPIGSVSQSSREKYSYVVLKKALRDKNNNNWPRLVEVPLVRSKHVICRMCTKQGKLDEIIFTSSKHGKVTYRCAKSSKWGDLLPISLTSES</sequence>
<dbReference type="GO" id="GO:0005763">
    <property type="term" value="C:mitochondrial small ribosomal subunit"/>
    <property type="evidence" value="ECO:0007669"/>
    <property type="project" value="TreeGrafter"/>
</dbReference>
<accession>A0AAN7ZP08</accession>
<dbReference type="GO" id="GO:0051536">
    <property type="term" value="F:iron-sulfur cluster binding"/>
    <property type="evidence" value="ECO:0007669"/>
    <property type="project" value="UniProtKB-KW"/>
</dbReference>
<evidence type="ECO:0000313" key="8">
    <source>
        <dbReference type="EMBL" id="KAK5648917.1"/>
    </source>
</evidence>
<proteinExistence type="predicted"/>
<comment type="subcellular location">
    <subcellularLocation>
        <location evidence="1">Mitochondrion</location>
    </subcellularLocation>
</comment>
<dbReference type="InterPro" id="IPR052571">
    <property type="entry name" value="Mt_RNA_Methyltransferase"/>
</dbReference>
<dbReference type="AlphaFoldDB" id="A0AAN7ZP08"/>
<dbReference type="Proteomes" id="UP001329430">
    <property type="component" value="Chromosome 2"/>
</dbReference>
<evidence type="ECO:0000256" key="2">
    <source>
        <dbReference type="ARBA" id="ARBA00022723"/>
    </source>
</evidence>
<dbReference type="EMBL" id="JAVRBK010000002">
    <property type="protein sequence ID" value="KAK5648917.1"/>
    <property type="molecule type" value="Genomic_DNA"/>
</dbReference>
<dbReference type="GO" id="GO:0003735">
    <property type="term" value="F:structural constituent of ribosome"/>
    <property type="evidence" value="ECO:0007669"/>
    <property type="project" value="TreeGrafter"/>
</dbReference>
<gene>
    <name evidence="8" type="ORF">RI129_003809</name>
</gene>
<dbReference type="PANTHER" id="PTHR13184:SF5">
    <property type="entry name" value="METHYLTRANSFERASE-LIKE PROTEIN 17, MITOCHONDRIAL"/>
    <property type="match status" value="1"/>
</dbReference>
<reference evidence="8 9" key="1">
    <citation type="journal article" date="2024" name="Insects">
        <title>An Improved Chromosome-Level Genome Assembly of the Firefly Pyrocoelia pectoralis.</title>
        <authorList>
            <person name="Fu X."/>
            <person name="Meyer-Rochow V.B."/>
            <person name="Ballantyne L."/>
            <person name="Zhu X."/>
        </authorList>
    </citation>
    <scope>NUCLEOTIDE SEQUENCE [LARGE SCALE GENOMIC DNA]</scope>
    <source>
        <strain evidence="8">XCY_ONT2</strain>
    </source>
</reference>
<dbReference type="PANTHER" id="PTHR13184">
    <property type="entry name" value="37S RIBOSOMAL PROTEIN S22"/>
    <property type="match status" value="1"/>
</dbReference>
<dbReference type="GO" id="GO:0046872">
    <property type="term" value="F:metal ion binding"/>
    <property type="evidence" value="ECO:0007669"/>
    <property type="project" value="UniProtKB-KW"/>
</dbReference>
<keyword evidence="9" id="KW-1185">Reference proteome</keyword>
<evidence type="ECO:0000256" key="1">
    <source>
        <dbReference type="ARBA" id="ARBA00004173"/>
    </source>
</evidence>
<dbReference type="InterPro" id="IPR015324">
    <property type="entry name" value="Ribosomal_Rsm22-like"/>
</dbReference>
<evidence type="ECO:0000313" key="9">
    <source>
        <dbReference type="Proteomes" id="UP001329430"/>
    </source>
</evidence>
<evidence type="ECO:0008006" key="10">
    <source>
        <dbReference type="Google" id="ProtNLM"/>
    </source>
</evidence>
<dbReference type="GO" id="GO:0006412">
    <property type="term" value="P:translation"/>
    <property type="evidence" value="ECO:0007669"/>
    <property type="project" value="InterPro"/>
</dbReference>